<proteinExistence type="predicted"/>
<sequence>MSPSPFALPALDPVLSARTGWTREHWWRTADRWLAPVLAAASPGHALPVLPGRVTRDGERRESMELIGRSLLLAAPRIAGAHQSTSSAEERADGERLAAWYRQALISGTSPDGPEAWPLGVSCRTPLQGVTNSIVEAANISYALATATEQLWEPLSDSEKAQLAAWLRHHASLEVWQNNWQLFPALAEGFLRSVGEDVRGLHNSRNVARVEGWYTNEGWYTDGPEHAYDYYNAWAIHPYLEAWYRLTGTTQSAEGQRHLGRLSEFVAGFGSFVADDGSLLHFGRSLSYRTAALAALWSAEAAGVNPLGPGESRALASAVLSRFIDRGVGVDEPLSLGWYQPHLGSCQSYSGFGSPFLAGIGFSGLALPADHPVWTKPEPSAETTNAAAVIRSVPDLGWSLARADGVVRLINHGSDHCWLPVEGGADPDDPHYAKFAYSSHTAPGTGAAWRDNIDGHLALLNADGVASRRAALRGTRSEGAISGSVQLPQLNGKTLPGSAVLTVSILHADHELRCHLVYGAEHYSLREGSFALAAEQPPELSIEGLAARLETAELRSGLLGLHGWQSISSARYQGCNALGEHSAVAFLQATGSPGPTVYIALHSLGRSAPPRQAAEVVRVEVAGSSVHWNWVDGESGTVDIASFVPWDGVLKGFSERVIG</sequence>
<dbReference type="PATRIC" id="fig|1618207.4.peg.2718"/>
<name>A0A0D4C1L1_9MICC</name>
<dbReference type="PANTHER" id="PTHR35339:SF4">
    <property type="entry name" value="LINALOOL DEHYDRATASE_ISOMERASE DOMAIN-CONTAINING PROTEIN"/>
    <property type="match status" value="1"/>
</dbReference>
<organism evidence="2 3">
    <name type="scientific">Psychromicrobium lacuslunae</name>
    <dbReference type="NCBI Taxonomy" id="1618207"/>
    <lineage>
        <taxon>Bacteria</taxon>
        <taxon>Bacillati</taxon>
        <taxon>Actinomycetota</taxon>
        <taxon>Actinomycetes</taxon>
        <taxon>Micrococcales</taxon>
        <taxon>Micrococcaceae</taxon>
        <taxon>Psychromicrobium</taxon>
    </lineage>
</organism>
<dbReference type="OrthoDB" id="9813465at2"/>
<dbReference type="InterPro" id="IPR016624">
    <property type="entry name" value="UCP014753"/>
</dbReference>
<dbReference type="AlphaFoldDB" id="A0A0D4C1L1"/>
<dbReference type="HOGENOM" id="CLU_028269_0_0_11"/>
<dbReference type="EMBL" id="CP011005">
    <property type="protein sequence ID" value="AJT42241.1"/>
    <property type="molecule type" value="Genomic_DNA"/>
</dbReference>
<reference evidence="2 3" key="1">
    <citation type="journal article" date="2015" name="Genome Announc.">
        <title>Complete Genome Sequencing of Protease-Producing Novel Arthrobacter sp. Strain IHBB 11108 Using PacBio Single-Molecule Real-Time Sequencing Technology.</title>
        <authorList>
            <person name="Kiran S."/>
            <person name="Swarnkar M.K."/>
            <person name="Pal M."/>
            <person name="Thakur R."/>
            <person name="Tewari R."/>
            <person name="Singh A.K."/>
            <person name="Gulati A."/>
        </authorList>
    </citation>
    <scope>NUCLEOTIDE SEQUENCE [LARGE SCALE GENOMIC DNA]</scope>
    <source>
        <strain evidence="2 3">IHBB 11108</strain>
    </source>
</reference>
<gene>
    <name evidence="2" type="ORF">UM93_13400</name>
</gene>
<feature type="domain" description="DUF2264" evidence="1">
    <location>
        <begin position="22"/>
        <end position="378"/>
    </location>
</feature>
<evidence type="ECO:0000259" key="1">
    <source>
        <dbReference type="Pfam" id="PF10022"/>
    </source>
</evidence>
<keyword evidence="3" id="KW-1185">Reference proteome</keyword>
<dbReference type="PIRSF" id="PIRSF014753">
    <property type="entry name" value="UCP014753"/>
    <property type="match status" value="1"/>
</dbReference>
<dbReference type="Pfam" id="PF10022">
    <property type="entry name" value="DUF2264"/>
    <property type="match status" value="1"/>
</dbReference>
<dbReference type="InterPro" id="IPR049349">
    <property type="entry name" value="DUF2264_N"/>
</dbReference>
<dbReference type="PANTHER" id="PTHR35339">
    <property type="entry name" value="LINALOOL DEHYDRATASE_ISOMERASE DOMAIN-CONTAINING PROTEIN"/>
    <property type="match status" value="1"/>
</dbReference>
<protein>
    <recommendedName>
        <fullName evidence="1">DUF2264 domain-containing protein</fullName>
    </recommendedName>
</protein>
<dbReference type="RefSeq" id="WP_045076046.1">
    <property type="nucleotide sequence ID" value="NZ_CP011005.1"/>
</dbReference>
<evidence type="ECO:0000313" key="3">
    <source>
        <dbReference type="Proteomes" id="UP000061839"/>
    </source>
</evidence>
<dbReference type="Proteomes" id="UP000061839">
    <property type="component" value="Chromosome"/>
</dbReference>
<dbReference type="STRING" id="1618207.UM93_13400"/>
<accession>A0A0D4C1L1</accession>
<dbReference type="KEGG" id="ari:UM93_13400"/>
<evidence type="ECO:0000313" key="2">
    <source>
        <dbReference type="EMBL" id="AJT42241.1"/>
    </source>
</evidence>